<evidence type="ECO:0000256" key="6">
    <source>
        <dbReference type="PROSITE-ProRule" id="PRU00024"/>
    </source>
</evidence>
<dbReference type="InterPro" id="IPR013083">
    <property type="entry name" value="Znf_RING/FYVE/PHD"/>
</dbReference>
<dbReference type="InterPro" id="IPR051051">
    <property type="entry name" value="E3_ubiq-ligase_TRIM/RNF"/>
</dbReference>
<gene>
    <name evidence="11" type="primary">LOC115202143</name>
</gene>
<keyword evidence="4" id="KW-0862">Zinc</keyword>
<dbReference type="InterPro" id="IPR058030">
    <property type="entry name" value="TRIM8/14/16/25/29/45/65_CC"/>
</dbReference>
<dbReference type="PROSITE" id="PS00518">
    <property type="entry name" value="ZF_RING_1"/>
    <property type="match status" value="1"/>
</dbReference>
<feature type="domain" description="RING-type" evidence="8">
    <location>
        <begin position="107"/>
        <end position="147"/>
    </location>
</feature>
<dbReference type="AlphaFoldDB" id="A0A674C4Y7"/>
<evidence type="ECO:0000259" key="9">
    <source>
        <dbReference type="PROSITE" id="PS50119"/>
    </source>
</evidence>
<dbReference type="GeneTree" id="ENSGT01040000240385"/>
<dbReference type="InterPro" id="IPR006574">
    <property type="entry name" value="PRY"/>
</dbReference>
<dbReference type="Gene3D" id="2.60.120.920">
    <property type="match status" value="1"/>
</dbReference>
<dbReference type="InterPro" id="IPR017907">
    <property type="entry name" value="Znf_RING_CS"/>
</dbReference>
<dbReference type="SMART" id="SM00589">
    <property type="entry name" value="PRY"/>
    <property type="match status" value="1"/>
</dbReference>
<dbReference type="SMART" id="SM00449">
    <property type="entry name" value="SPRY"/>
    <property type="match status" value="1"/>
</dbReference>
<proteinExistence type="predicted"/>
<dbReference type="Ensembl" id="ENSSTUT00000083689.1">
    <property type="protein sequence ID" value="ENSSTUP00000078579.1"/>
    <property type="gene ID" value="ENSSTUG00000034694.1"/>
</dbReference>
<dbReference type="FunFam" id="2.60.120.920:FF:000004">
    <property type="entry name" value="Butyrophilin subfamily 1 member A1"/>
    <property type="match status" value="1"/>
</dbReference>
<dbReference type="InterPro" id="IPR001870">
    <property type="entry name" value="B30.2/SPRY"/>
</dbReference>
<feature type="domain" description="B30.2/SPRY" evidence="10">
    <location>
        <begin position="436"/>
        <end position="631"/>
    </location>
</feature>
<dbReference type="InterPro" id="IPR043136">
    <property type="entry name" value="B30.2/SPRY_sf"/>
</dbReference>
<evidence type="ECO:0000256" key="5">
    <source>
        <dbReference type="ARBA" id="ARBA00022859"/>
    </source>
</evidence>
<dbReference type="PANTHER" id="PTHR25465">
    <property type="entry name" value="B-BOX DOMAIN CONTAINING"/>
    <property type="match status" value="1"/>
</dbReference>
<evidence type="ECO:0000259" key="8">
    <source>
        <dbReference type="PROSITE" id="PS50089"/>
    </source>
</evidence>
<dbReference type="InterPro" id="IPR013320">
    <property type="entry name" value="ConA-like_dom_sf"/>
</dbReference>
<dbReference type="PROSITE" id="PS50188">
    <property type="entry name" value="B302_SPRY"/>
    <property type="match status" value="1"/>
</dbReference>
<dbReference type="SUPFAM" id="SSF57845">
    <property type="entry name" value="B-box zinc-binding domain"/>
    <property type="match status" value="1"/>
</dbReference>
<dbReference type="SMART" id="SM00336">
    <property type="entry name" value="BBOX"/>
    <property type="match status" value="1"/>
</dbReference>
<feature type="coiled-coil region" evidence="7">
    <location>
        <begin position="337"/>
        <end position="383"/>
    </location>
</feature>
<dbReference type="FunCoup" id="A0A674C4Y7">
    <property type="interactions" value="1066"/>
</dbReference>
<dbReference type="Pfam" id="PF25600">
    <property type="entry name" value="TRIM_CC"/>
    <property type="match status" value="1"/>
</dbReference>
<dbReference type="Pfam" id="PF00622">
    <property type="entry name" value="SPRY"/>
    <property type="match status" value="1"/>
</dbReference>
<dbReference type="SMART" id="SM00184">
    <property type="entry name" value="RING"/>
    <property type="match status" value="1"/>
</dbReference>
<keyword evidence="12" id="KW-1185">Reference proteome</keyword>
<dbReference type="PROSITE" id="PS50089">
    <property type="entry name" value="ZF_RING_2"/>
    <property type="match status" value="1"/>
</dbReference>
<dbReference type="GO" id="GO:0008270">
    <property type="term" value="F:zinc ion binding"/>
    <property type="evidence" value="ECO:0007669"/>
    <property type="project" value="UniProtKB-KW"/>
</dbReference>
<keyword evidence="1" id="KW-0399">Innate immunity</keyword>
<dbReference type="Pfam" id="PF13445">
    <property type="entry name" value="zf-RING_UBOX"/>
    <property type="match status" value="1"/>
</dbReference>
<evidence type="ECO:0000259" key="10">
    <source>
        <dbReference type="PROSITE" id="PS50188"/>
    </source>
</evidence>
<keyword evidence="2" id="KW-0479">Metal-binding</keyword>
<dbReference type="GO" id="GO:0045087">
    <property type="term" value="P:innate immune response"/>
    <property type="evidence" value="ECO:0007669"/>
    <property type="project" value="UniProtKB-KW"/>
</dbReference>
<dbReference type="CDD" id="cd19769">
    <property type="entry name" value="Bbox2_TRIM16-like"/>
    <property type="match status" value="1"/>
</dbReference>
<dbReference type="SUPFAM" id="SSF49899">
    <property type="entry name" value="Concanavalin A-like lectins/glucanases"/>
    <property type="match status" value="1"/>
</dbReference>
<dbReference type="PANTHER" id="PTHR25465:SF32">
    <property type="entry name" value="BLOODTHIRSTY-RELATED GENE FAMILY, MEMBER 16 ISOFORM X1-RELATED"/>
    <property type="match status" value="1"/>
</dbReference>
<keyword evidence="5" id="KW-0391">Immunity</keyword>
<evidence type="ECO:0000256" key="3">
    <source>
        <dbReference type="ARBA" id="ARBA00022771"/>
    </source>
</evidence>
<name>A0A674C4Y7_SALTR</name>
<reference evidence="11" key="1">
    <citation type="submission" date="2025-08" db="UniProtKB">
        <authorList>
            <consortium name="Ensembl"/>
        </authorList>
    </citation>
    <scope>IDENTIFICATION</scope>
</reference>
<dbReference type="InterPro" id="IPR003877">
    <property type="entry name" value="SPRY_dom"/>
</dbReference>
<evidence type="ECO:0000313" key="12">
    <source>
        <dbReference type="Proteomes" id="UP000472277"/>
    </source>
</evidence>
<keyword evidence="7" id="KW-0175">Coiled coil</keyword>
<dbReference type="Gene3D" id="3.30.40.10">
    <property type="entry name" value="Zinc/RING finger domain, C3HC4 (zinc finger)"/>
    <property type="match status" value="1"/>
</dbReference>
<dbReference type="Proteomes" id="UP000472277">
    <property type="component" value="Chromosome 11"/>
</dbReference>
<evidence type="ECO:0000313" key="11">
    <source>
        <dbReference type="Ensembl" id="ENSSTUP00000078579.1"/>
    </source>
</evidence>
<dbReference type="SUPFAM" id="SSF57850">
    <property type="entry name" value="RING/U-box"/>
    <property type="match status" value="1"/>
</dbReference>
<dbReference type="InParanoid" id="A0A674C4Y7"/>
<protein>
    <submittedName>
        <fullName evidence="11">E3 ubiquitin-protein ligase TRIM21-like</fullName>
    </submittedName>
</protein>
<dbReference type="InterPro" id="IPR000315">
    <property type="entry name" value="Znf_B-box"/>
</dbReference>
<organism evidence="11 12">
    <name type="scientific">Salmo trutta</name>
    <name type="common">Brown trout</name>
    <dbReference type="NCBI Taxonomy" id="8032"/>
    <lineage>
        <taxon>Eukaryota</taxon>
        <taxon>Metazoa</taxon>
        <taxon>Chordata</taxon>
        <taxon>Craniata</taxon>
        <taxon>Vertebrata</taxon>
        <taxon>Euteleostomi</taxon>
        <taxon>Actinopterygii</taxon>
        <taxon>Neopterygii</taxon>
        <taxon>Teleostei</taxon>
        <taxon>Protacanthopterygii</taxon>
        <taxon>Salmoniformes</taxon>
        <taxon>Salmonidae</taxon>
        <taxon>Salmoninae</taxon>
        <taxon>Salmo</taxon>
    </lineage>
</organism>
<dbReference type="InterPro" id="IPR027370">
    <property type="entry name" value="Znf-RING_euk"/>
</dbReference>
<evidence type="ECO:0000256" key="1">
    <source>
        <dbReference type="ARBA" id="ARBA00022588"/>
    </source>
</evidence>
<dbReference type="PRINTS" id="PR01407">
    <property type="entry name" value="BUTYPHLNCDUF"/>
</dbReference>
<keyword evidence="3 6" id="KW-0863">Zinc-finger</keyword>
<dbReference type="Pfam" id="PF00643">
    <property type="entry name" value="zf-B_box"/>
    <property type="match status" value="1"/>
</dbReference>
<dbReference type="InterPro" id="IPR001841">
    <property type="entry name" value="Znf_RING"/>
</dbReference>
<feature type="domain" description="B box-type" evidence="9">
    <location>
        <begin position="236"/>
        <end position="276"/>
    </location>
</feature>
<dbReference type="InterPro" id="IPR003879">
    <property type="entry name" value="Butyrophylin_SPRY"/>
</dbReference>
<evidence type="ECO:0000256" key="2">
    <source>
        <dbReference type="ARBA" id="ARBA00022723"/>
    </source>
</evidence>
<dbReference type="Gene3D" id="3.30.160.60">
    <property type="entry name" value="Classic Zinc Finger"/>
    <property type="match status" value="1"/>
</dbReference>
<evidence type="ECO:0000256" key="7">
    <source>
        <dbReference type="SAM" id="Coils"/>
    </source>
</evidence>
<accession>A0A674C4Y7</accession>
<dbReference type="GO" id="GO:0005737">
    <property type="term" value="C:cytoplasm"/>
    <property type="evidence" value="ECO:0007669"/>
    <property type="project" value="UniProtKB-ARBA"/>
</dbReference>
<reference evidence="11" key="2">
    <citation type="submission" date="2025-09" db="UniProtKB">
        <authorList>
            <consortium name="Ensembl"/>
        </authorList>
    </citation>
    <scope>IDENTIFICATION</scope>
</reference>
<evidence type="ECO:0000256" key="4">
    <source>
        <dbReference type="ARBA" id="ARBA00022833"/>
    </source>
</evidence>
<dbReference type="PROSITE" id="PS50119">
    <property type="entry name" value="ZF_BBOX"/>
    <property type="match status" value="1"/>
</dbReference>
<sequence length="635" mass="72918">MNEERDQTCEGLTLFQSTEQHWVGSSMSTSLDFRETEVYRPTVCCTHKQTVSNSSEKSLRQLRSLFFFYTTVYSSDKSDNAPKLFHSHIDTDMASSSSLLSEEQFLCSICLDVFTEPVSTSCGHNFCMACVTKYWNGKNMCHCPLCQEKFSRRPKLHINTTFREVVENFKKMRDRRRDLSPSKPEIVPCDVCTGMKHKALKSCLVCQTSYCETHLEPHQIASPLKRHKLIDPVVNLEDRMCKKHDRLLELFCRTDQLCVCQFCTEADHKTHDTVPIEEECGERMVQLGKTEAEVQLIIQGRLKKVKDIKFSVDLSKRDAEREIADSVQVFTALVRSIEKSQAELIEVIEEKQKAVERQAGGLIKELEQEITELKRRRTELKQLSHTEDHLQLLQSFLSLVCKPPPTKDWSEISVHSDLCVGTVRRAVSQLEEILNKEMEKLPEVKLKRIQQYAVDVTLDPDTAHLYLIMSEDGKQVRCGDTPQNLPPNSKRFYQYPIVLGKDGFSSGRFYYEVTVKRKTDWDVGVARQPKDRKVNISPSSAYRLWTVSLRDGNSYKACTFPPVFLSLREKPQKVGVFVDYEEGQVSFYDVETRSHIYSFTGCNFTDKLYPFFSPCMNAGGKNSAPLIISPVIHTH</sequence>
<dbReference type="CDD" id="cd13733">
    <property type="entry name" value="SPRY_PRY_C-I_1"/>
    <property type="match status" value="1"/>
</dbReference>
<dbReference type="Pfam" id="PF13765">
    <property type="entry name" value="PRY"/>
    <property type="match status" value="1"/>
</dbReference>
<dbReference type="Gene3D" id="4.10.830.40">
    <property type="match status" value="1"/>
</dbReference>